<keyword evidence="2" id="KW-1185">Reference proteome</keyword>
<accession>A0ACC7VAH2</accession>
<sequence length="325" mass="35394">MRALLLQEAGKWREMEIQEVPKPEPNINEVLVRIEGAGLNPVDYKVATNGHPEWTYPHILGVDGAGIVEEIGRDVTEVKPGDRVVYHGNMIKDGNFAEFSVVPSHTVSLIPESVPFEEAVALPCAGYTAYQSLFRKMTLEAGQTILIHAGAGGVGGFAIQLAKYAGLHVITTASAENHQFVYQLGADYAIDYKEHDFVKRTLEFTEGRGVHAVLDTVGSENATRSIETLAFNGHIAFIAGAPDISNNIDFKRALSFHQVALGGAHMVNTLHQQRDLARMGNEMLELLSEGHITSLVEDVISLENVPGALDRLSSRHSRGKIVAKP</sequence>
<evidence type="ECO:0000313" key="1">
    <source>
        <dbReference type="EMBL" id="MYL51836.1"/>
    </source>
</evidence>
<reference evidence="1" key="1">
    <citation type="submission" date="2019-11" db="EMBL/GenBank/DDBJ databases">
        <title>Genome sequences of 17 halophilic strains isolated from different environments.</title>
        <authorList>
            <person name="Furrow R.E."/>
        </authorList>
    </citation>
    <scope>NUCLEOTIDE SEQUENCE</scope>
    <source>
        <strain evidence="1">22510_22_Filter</strain>
    </source>
</reference>
<proteinExistence type="predicted"/>
<evidence type="ECO:0000313" key="2">
    <source>
        <dbReference type="Proteomes" id="UP000466692"/>
    </source>
</evidence>
<organism evidence="1 2">
    <name type="scientific">Pontibacillus yanchengensis</name>
    <dbReference type="NCBI Taxonomy" id="462910"/>
    <lineage>
        <taxon>Bacteria</taxon>
        <taxon>Bacillati</taxon>
        <taxon>Bacillota</taxon>
        <taxon>Bacilli</taxon>
        <taxon>Bacillales</taxon>
        <taxon>Bacillaceae</taxon>
        <taxon>Pontibacillus</taxon>
    </lineage>
</organism>
<name>A0ACC7VAH2_9BACI</name>
<protein>
    <submittedName>
        <fullName evidence="1">Zinc-binding dehydrogenase</fullName>
    </submittedName>
</protein>
<comment type="caution">
    <text evidence="1">The sequence shown here is derived from an EMBL/GenBank/DDBJ whole genome shotgun (WGS) entry which is preliminary data.</text>
</comment>
<dbReference type="Proteomes" id="UP000466692">
    <property type="component" value="Unassembled WGS sequence"/>
</dbReference>
<dbReference type="EMBL" id="WMEU01000001">
    <property type="protein sequence ID" value="MYL51836.1"/>
    <property type="molecule type" value="Genomic_DNA"/>
</dbReference>
<gene>
    <name evidence="1" type="ORF">GLW08_00640</name>
</gene>